<name>A0A2T7PCA3_POMCA</name>
<accession>A0A2T7PCA3</accession>
<dbReference type="EMBL" id="PZQS01000005">
    <property type="protein sequence ID" value="PVD31053.1"/>
    <property type="molecule type" value="Genomic_DNA"/>
</dbReference>
<feature type="compositionally biased region" description="Basic and acidic residues" evidence="1">
    <location>
        <begin position="283"/>
        <end position="294"/>
    </location>
</feature>
<gene>
    <name evidence="2" type="ORF">C0Q70_10330</name>
</gene>
<organism evidence="2 3">
    <name type="scientific">Pomacea canaliculata</name>
    <name type="common">Golden apple snail</name>
    <dbReference type="NCBI Taxonomy" id="400727"/>
    <lineage>
        <taxon>Eukaryota</taxon>
        <taxon>Metazoa</taxon>
        <taxon>Spiralia</taxon>
        <taxon>Lophotrochozoa</taxon>
        <taxon>Mollusca</taxon>
        <taxon>Gastropoda</taxon>
        <taxon>Caenogastropoda</taxon>
        <taxon>Architaenioglossa</taxon>
        <taxon>Ampullarioidea</taxon>
        <taxon>Ampullariidae</taxon>
        <taxon>Pomacea</taxon>
    </lineage>
</organism>
<sequence>MVLYSVVQPSSVTGLQEMIQARQDTHGRTHAAWRMLNLLSRRGNWVTGLQQGLRSRQVRLEHLAQKIEDLLCEFAVLIGEVAMEVDFVEEEEDDMEVDHDSPLPPRTAGLTLDEPLLKELEGRHLSDLVDDQVQRFQKAVISAIAETFFTTVAKEPQHVTHLIELYKNIVNTICATSVTVGCLHVGLRMNYVSDVSTIRKLLEGGSLVQLLEHGLLTEERRRWLREQAAGYGLIWRRIGLRVAITEDNLNHCEAFLKWVNGKALTCPVSGRSAAVQPPVHMSAGERQDVPRDPHPPPAEVFSRLASHPSPSLGDNSSNGVS</sequence>
<evidence type="ECO:0000313" key="3">
    <source>
        <dbReference type="Proteomes" id="UP000245119"/>
    </source>
</evidence>
<dbReference type="Proteomes" id="UP000245119">
    <property type="component" value="Linkage Group LG5"/>
</dbReference>
<feature type="region of interest" description="Disordered" evidence="1">
    <location>
        <begin position="275"/>
        <end position="321"/>
    </location>
</feature>
<reference evidence="2 3" key="1">
    <citation type="submission" date="2018-04" db="EMBL/GenBank/DDBJ databases">
        <title>The genome of golden apple snail Pomacea canaliculata provides insight into stress tolerance and invasive adaptation.</title>
        <authorList>
            <person name="Liu C."/>
            <person name="Liu B."/>
            <person name="Ren Y."/>
            <person name="Zhang Y."/>
            <person name="Wang H."/>
            <person name="Li S."/>
            <person name="Jiang F."/>
            <person name="Yin L."/>
            <person name="Zhang G."/>
            <person name="Qian W."/>
            <person name="Fan W."/>
        </authorList>
    </citation>
    <scope>NUCLEOTIDE SEQUENCE [LARGE SCALE GENOMIC DNA]</scope>
    <source>
        <strain evidence="2">SZHN2017</strain>
        <tissue evidence="2">Muscle</tissue>
    </source>
</reference>
<dbReference type="InterPro" id="IPR011029">
    <property type="entry name" value="DEATH-like_dom_sf"/>
</dbReference>
<feature type="compositionally biased region" description="Polar residues" evidence="1">
    <location>
        <begin position="308"/>
        <end position="321"/>
    </location>
</feature>
<dbReference type="AlphaFoldDB" id="A0A2T7PCA3"/>
<proteinExistence type="predicted"/>
<keyword evidence="3" id="KW-1185">Reference proteome</keyword>
<evidence type="ECO:0000256" key="1">
    <source>
        <dbReference type="SAM" id="MobiDB-lite"/>
    </source>
</evidence>
<comment type="caution">
    <text evidence="2">The sequence shown here is derived from an EMBL/GenBank/DDBJ whole genome shotgun (WGS) entry which is preliminary data.</text>
</comment>
<protein>
    <submittedName>
        <fullName evidence="2">Uncharacterized protein</fullName>
    </submittedName>
</protein>
<dbReference type="Gene3D" id="1.10.533.10">
    <property type="entry name" value="Death Domain, Fas"/>
    <property type="match status" value="1"/>
</dbReference>
<evidence type="ECO:0000313" key="2">
    <source>
        <dbReference type="EMBL" id="PVD31053.1"/>
    </source>
</evidence>